<dbReference type="Proteomes" id="UP001304071">
    <property type="component" value="Chromosome 1"/>
</dbReference>
<dbReference type="Pfam" id="PF01546">
    <property type="entry name" value="Peptidase_M20"/>
    <property type="match status" value="1"/>
</dbReference>
<reference evidence="3 4" key="1">
    <citation type="submission" date="2023-11" db="EMBL/GenBank/DDBJ databases">
        <title>Plant-associative lifestyle of Vibrio porteresiae and its evolutionary dynamics.</title>
        <authorList>
            <person name="Rameshkumar N."/>
            <person name="Kirti K."/>
        </authorList>
    </citation>
    <scope>NUCLEOTIDE SEQUENCE [LARGE SCALE GENOMIC DNA]</scope>
    <source>
        <strain evidence="3 4">MSSRF30</strain>
    </source>
</reference>
<evidence type="ECO:0000313" key="4">
    <source>
        <dbReference type="Proteomes" id="UP001304071"/>
    </source>
</evidence>
<evidence type="ECO:0000259" key="2">
    <source>
        <dbReference type="Pfam" id="PF07687"/>
    </source>
</evidence>
<dbReference type="PANTHER" id="PTHR11014:SF63">
    <property type="entry name" value="METALLOPEPTIDASE, PUTATIVE (AFU_ORTHOLOGUE AFUA_6G09600)-RELATED"/>
    <property type="match status" value="1"/>
</dbReference>
<dbReference type="InterPro" id="IPR011650">
    <property type="entry name" value="Peptidase_M20_dimer"/>
</dbReference>
<sequence length="383" mass="41269">MTIAQSLLTEVKAWRRDLHRYPELGFAEHRTAAQVAALLQEFGLEVHTGLGGTGVVGTLKNGDGPTIGLRADMDALPFAELGDIEHKSCHHGAMHACGHDGHTAILLGTAKLLAQTRRFSGTVHFVFQPAEENLGGALKMVDDGLFTLFPMDAIYGLHNWPGLPVGTLAVNEGAMMASLDTFKITLTGKSCHAAMPENGHDPIVASAELVTALQTITARRLSPLQAAVVSVTKIQGGEAINIIPEKVVLEGTYRCLDKGVRAKVKSLIGELASSVPAAHHVQAQVEFFDGYSVTTNHATQAQQVRDAGIAALGESKVHWNILPCMASEDFSYMLEHCPGAYFWLGADGSTPSKPLHNAYYDFNDDIIETGMTVWQELVERLLK</sequence>
<keyword evidence="1" id="KW-0378">Hydrolase</keyword>
<dbReference type="InterPro" id="IPR036264">
    <property type="entry name" value="Bact_exopeptidase_dim_dom"/>
</dbReference>
<proteinExistence type="predicted"/>
<dbReference type="PANTHER" id="PTHR11014">
    <property type="entry name" value="PEPTIDASE M20 FAMILY MEMBER"/>
    <property type="match status" value="1"/>
</dbReference>
<dbReference type="Pfam" id="PF07687">
    <property type="entry name" value="M20_dimer"/>
    <property type="match status" value="1"/>
</dbReference>
<organism evidence="3 4">
    <name type="scientific">Vibrio porteresiae DSM 19223</name>
    <dbReference type="NCBI Taxonomy" id="1123496"/>
    <lineage>
        <taxon>Bacteria</taxon>
        <taxon>Pseudomonadati</taxon>
        <taxon>Pseudomonadota</taxon>
        <taxon>Gammaproteobacteria</taxon>
        <taxon>Vibrionales</taxon>
        <taxon>Vibrionaceae</taxon>
        <taxon>Vibrio</taxon>
    </lineage>
</organism>
<dbReference type="Gene3D" id="3.40.630.10">
    <property type="entry name" value="Zn peptidases"/>
    <property type="match status" value="1"/>
</dbReference>
<evidence type="ECO:0000256" key="1">
    <source>
        <dbReference type="ARBA" id="ARBA00022801"/>
    </source>
</evidence>
<dbReference type="SUPFAM" id="SSF55031">
    <property type="entry name" value="Bacterial exopeptidase dimerisation domain"/>
    <property type="match status" value="1"/>
</dbReference>
<name>A0ABZ0Q8V9_9VIBR</name>
<protein>
    <submittedName>
        <fullName evidence="3">M20 aminoacylase family protein</fullName>
    </submittedName>
</protein>
<accession>A0ABZ0Q8V9</accession>
<dbReference type="NCBIfam" id="TIGR01891">
    <property type="entry name" value="amidohydrolases"/>
    <property type="match status" value="1"/>
</dbReference>
<gene>
    <name evidence="3" type="ORF">R8Z52_11940</name>
</gene>
<feature type="domain" description="Peptidase M20 dimerisation" evidence="2">
    <location>
        <begin position="180"/>
        <end position="274"/>
    </location>
</feature>
<dbReference type="PIRSF" id="PIRSF005962">
    <property type="entry name" value="Pept_M20D_amidohydro"/>
    <property type="match status" value="1"/>
</dbReference>
<dbReference type="Gene3D" id="3.30.70.360">
    <property type="match status" value="1"/>
</dbReference>
<evidence type="ECO:0000313" key="3">
    <source>
        <dbReference type="EMBL" id="WPC72835.1"/>
    </source>
</evidence>
<dbReference type="InterPro" id="IPR002933">
    <property type="entry name" value="Peptidase_M20"/>
</dbReference>
<dbReference type="RefSeq" id="WP_261892622.1">
    <property type="nucleotide sequence ID" value="NZ_AP024895.1"/>
</dbReference>
<dbReference type="InterPro" id="IPR017439">
    <property type="entry name" value="Amidohydrolase"/>
</dbReference>
<dbReference type="CDD" id="cd05666">
    <property type="entry name" value="M20_Acy1-like"/>
    <property type="match status" value="1"/>
</dbReference>
<dbReference type="SUPFAM" id="SSF53187">
    <property type="entry name" value="Zn-dependent exopeptidases"/>
    <property type="match status" value="1"/>
</dbReference>
<keyword evidence="4" id="KW-1185">Reference proteome</keyword>
<dbReference type="EMBL" id="CP138203">
    <property type="protein sequence ID" value="WPC72835.1"/>
    <property type="molecule type" value="Genomic_DNA"/>
</dbReference>